<dbReference type="InterPro" id="IPR010982">
    <property type="entry name" value="Lambda_DNA-bd_dom_sf"/>
</dbReference>
<evidence type="ECO:0000313" key="3">
    <source>
        <dbReference type="Proteomes" id="UP000033551"/>
    </source>
</evidence>
<protein>
    <submittedName>
        <fullName evidence="2">XRE family transcriptional regulator</fullName>
    </submittedName>
</protein>
<dbReference type="Gene3D" id="1.10.260.40">
    <property type="entry name" value="lambda repressor-like DNA-binding domains"/>
    <property type="match status" value="1"/>
</dbReference>
<evidence type="ECO:0000259" key="1">
    <source>
        <dbReference type="PROSITE" id="PS50943"/>
    </source>
</evidence>
<dbReference type="CDD" id="cd00093">
    <property type="entry name" value="HTH_XRE"/>
    <property type="match status" value="1"/>
</dbReference>
<accession>A0A0F4J5R1</accession>
<dbReference type="STRING" id="68223.GCA_002028425_03916"/>
<comment type="caution">
    <text evidence="2">The sequence shown here is derived from an EMBL/GenBank/DDBJ whole genome shotgun (WGS) entry which is preliminary data.</text>
</comment>
<dbReference type="PATRIC" id="fig|68223.7.peg.721"/>
<keyword evidence="3" id="KW-1185">Reference proteome</keyword>
<dbReference type="EMBL" id="JZWV01000676">
    <property type="protein sequence ID" value="KJY29103.1"/>
    <property type="molecule type" value="Genomic_DNA"/>
</dbReference>
<dbReference type="RefSeq" id="WP_045949609.1">
    <property type="nucleotide sequence ID" value="NZ_JZWV01000676.1"/>
</dbReference>
<dbReference type="SUPFAM" id="SSF47413">
    <property type="entry name" value="lambda repressor-like DNA-binding domains"/>
    <property type="match status" value="1"/>
</dbReference>
<sequence length="303" mass="33513">MAANGQPTVRRRRLGAELRQLRKAAGMTSTEAARHLLVSQSKISLIETGRRPINPRDVRDLCRLYGVTDQDVVEALMRAAKESGQQGWWVSCGDVPYGVYIGLETGASSIHTYEPLVLPGLLQTRAYAAALIAGTAPLITDEQAAVSLEVRLRRQHRAHHPARPFRLWAILDESALHRVVGDRETMREQLEYLNTLGAQPHITVQVLPHTAGAHAGLLGQFSILGFPDSDAGVVYLERFTSDLYLEKYVDRYPYHVMYDHLQAQALNPEDTRHFINDLIKALQAAPGRPPGRPPGRSAVGLAV</sequence>
<dbReference type="OrthoDB" id="4041149at2"/>
<dbReference type="InterPro" id="IPR043917">
    <property type="entry name" value="DUF5753"/>
</dbReference>
<dbReference type="Proteomes" id="UP000033551">
    <property type="component" value="Unassembled WGS sequence"/>
</dbReference>
<proteinExistence type="predicted"/>
<dbReference type="Pfam" id="PF13560">
    <property type="entry name" value="HTH_31"/>
    <property type="match status" value="1"/>
</dbReference>
<evidence type="ECO:0000313" key="2">
    <source>
        <dbReference type="EMBL" id="KJY29103.1"/>
    </source>
</evidence>
<dbReference type="SMART" id="SM00530">
    <property type="entry name" value="HTH_XRE"/>
    <property type="match status" value="1"/>
</dbReference>
<dbReference type="AlphaFoldDB" id="A0A0F4J5R1"/>
<gene>
    <name evidence="2" type="ORF">VR44_23740</name>
</gene>
<feature type="domain" description="HTH cro/C1-type" evidence="1">
    <location>
        <begin position="18"/>
        <end position="72"/>
    </location>
</feature>
<dbReference type="InterPro" id="IPR001387">
    <property type="entry name" value="Cro/C1-type_HTH"/>
</dbReference>
<dbReference type="GO" id="GO:0003677">
    <property type="term" value="F:DNA binding"/>
    <property type="evidence" value="ECO:0007669"/>
    <property type="project" value="InterPro"/>
</dbReference>
<dbReference type="Pfam" id="PF19054">
    <property type="entry name" value="DUF5753"/>
    <property type="match status" value="1"/>
</dbReference>
<name>A0A0F4J5R1_9ACTN</name>
<dbReference type="PROSITE" id="PS50943">
    <property type="entry name" value="HTH_CROC1"/>
    <property type="match status" value="1"/>
</dbReference>
<organism evidence="2 3">
    <name type="scientific">Streptomyces katrae</name>
    <dbReference type="NCBI Taxonomy" id="68223"/>
    <lineage>
        <taxon>Bacteria</taxon>
        <taxon>Bacillati</taxon>
        <taxon>Actinomycetota</taxon>
        <taxon>Actinomycetes</taxon>
        <taxon>Kitasatosporales</taxon>
        <taxon>Streptomycetaceae</taxon>
        <taxon>Streptomyces</taxon>
    </lineage>
</organism>
<reference evidence="2 3" key="1">
    <citation type="submission" date="2015-02" db="EMBL/GenBank/DDBJ databases">
        <authorList>
            <person name="Ju K.-S."/>
            <person name="Doroghazi J.R."/>
            <person name="Metcalf W."/>
        </authorList>
    </citation>
    <scope>NUCLEOTIDE SEQUENCE [LARGE SCALE GENOMIC DNA]</scope>
    <source>
        <strain evidence="2 3">NRRL ISP-5550</strain>
    </source>
</reference>